<dbReference type="Proteomes" id="UP000315133">
    <property type="component" value="Unassembled WGS sequence"/>
</dbReference>
<protein>
    <recommendedName>
        <fullName evidence="1">T-Q ester bond containing domain-containing protein</fullName>
    </recommendedName>
</protein>
<gene>
    <name evidence="2" type="ORF">FB476_2120</name>
</gene>
<feature type="domain" description="T-Q ester bond containing" evidence="1">
    <location>
        <begin position="132"/>
        <end position="249"/>
    </location>
</feature>
<name>A0A543KQ61_9MICO</name>
<dbReference type="Gene3D" id="2.60.40.3930">
    <property type="match status" value="1"/>
</dbReference>
<evidence type="ECO:0000259" key="1">
    <source>
        <dbReference type="Pfam" id="PF18202"/>
    </source>
</evidence>
<proteinExistence type="predicted"/>
<dbReference type="AlphaFoldDB" id="A0A543KQ61"/>
<dbReference type="EMBL" id="VFPU01000001">
    <property type="protein sequence ID" value="TQM97216.1"/>
    <property type="molecule type" value="Genomic_DNA"/>
</dbReference>
<comment type="caution">
    <text evidence="2">The sequence shown here is derived from an EMBL/GenBank/DDBJ whole genome shotgun (WGS) entry which is preliminary data.</text>
</comment>
<dbReference type="NCBIfam" id="NF033903">
    <property type="entry name" value="VaFE_rpt"/>
    <property type="match status" value="1"/>
</dbReference>
<dbReference type="OrthoDB" id="2676146at2"/>
<reference evidence="2 3" key="1">
    <citation type="submission" date="2019-06" db="EMBL/GenBank/DDBJ databases">
        <title>Sequencing the genomes of 1000 actinobacteria strains.</title>
        <authorList>
            <person name="Klenk H.-P."/>
        </authorList>
    </citation>
    <scope>NUCLEOTIDE SEQUENCE [LARGE SCALE GENOMIC DNA]</scope>
    <source>
        <strain evidence="2 3">DSM 12362</strain>
    </source>
</reference>
<evidence type="ECO:0000313" key="2">
    <source>
        <dbReference type="EMBL" id="TQM97216.1"/>
    </source>
</evidence>
<organism evidence="2 3">
    <name type="scientific">Ornithinimicrobium humiphilum</name>
    <dbReference type="NCBI Taxonomy" id="125288"/>
    <lineage>
        <taxon>Bacteria</taxon>
        <taxon>Bacillati</taxon>
        <taxon>Actinomycetota</taxon>
        <taxon>Actinomycetes</taxon>
        <taxon>Micrococcales</taxon>
        <taxon>Ornithinimicrobiaceae</taxon>
        <taxon>Ornithinimicrobium</taxon>
    </lineage>
</organism>
<keyword evidence="3" id="KW-1185">Reference proteome</keyword>
<dbReference type="Pfam" id="PF18202">
    <property type="entry name" value="TQ"/>
    <property type="match status" value="1"/>
</dbReference>
<evidence type="ECO:0000313" key="3">
    <source>
        <dbReference type="Proteomes" id="UP000315133"/>
    </source>
</evidence>
<dbReference type="InterPro" id="IPR041100">
    <property type="entry name" value="TQ"/>
</dbReference>
<dbReference type="RefSeq" id="WP_141818714.1">
    <property type="nucleotide sequence ID" value="NZ_BAAAIL010000002.1"/>
</dbReference>
<accession>A0A543KQ61</accession>
<sequence length="255" mass="26787">MKTKLGPVAAYFGCLDQPVQQTNSCLSSLYGSELATRVQVRSDGGMVFPSGFSSSQPNYLDYSEVAGKIIKRDNFGGYVPNSDVTFDSNVTHNGQIFAGGSFTSRGAGELHHHTFMGNLPCAVSEPEPELDPRIATTVSVPGSEGKVVPFTGGTLVDTVAYEDLTPGVEYTLDGQVRVVADGSATGIVASATFVPESASGTVEVTFEITGEQAAEYAGQALVVFEYLKAGGELVAEHADLEDEAQSVVVLAERTD</sequence>